<evidence type="ECO:0000313" key="2">
    <source>
        <dbReference type="EMBL" id="OEL27651.1"/>
    </source>
</evidence>
<organism evidence="2 3">
    <name type="scientific">Dichanthelium oligosanthes</name>
    <dbReference type="NCBI Taxonomy" id="888268"/>
    <lineage>
        <taxon>Eukaryota</taxon>
        <taxon>Viridiplantae</taxon>
        <taxon>Streptophyta</taxon>
        <taxon>Embryophyta</taxon>
        <taxon>Tracheophyta</taxon>
        <taxon>Spermatophyta</taxon>
        <taxon>Magnoliopsida</taxon>
        <taxon>Liliopsida</taxon>
        <taxon>Poales</taxon>
        <taxon>Poaceae</taxon>
        <taxon>PACMAD clade</taxon>
        <taxon>Panicoideae</taxon>
        <taxon>Panicodae</taxon>
        <taxon>Paniceae</taxon>
        <taxon>Dichantheliinae</taxon>
        <taxon>Dichanthelium</taxon>
    </lineage>
</organism>
<dbReference type="EMBL" id="LWDX02032009">
    <property type="protein sequence ID" value="OEL27651.1"/>
    <property type="molecule type" value="Genomic_DNA"/>
</dbReference>
<feature type="non-terminal residue" evidence="2">
    <location>
        <position position="1"/>
    </location>
</feature>
<dbReference type="Proteomes" id="UP000095767">
    <property type="component" value="Unassembled WGS sequence"/>
</dbReference>
<keyword evidence="3" id="KW-1185">Reference proteome</keyword>
<accession>A0A1E5VRB0</accession>
<feature type="compositionally biased region" description="Pro residues" evidence="1">
    <location>
        <begin position="16"/>
        <end position="29"/>
    </location>
</feature>
<proteinExistence type="predicted"/>
<reference evidence="2 3" key="1">
    <citation type="submission" date="2016-09" db="EMBL/GenBank/DDBJ databases">
        <title>The draft genome of Dichanthelium oligosanthes: A C3 panicoid grass species.</title>
        <authorList>
            <person name="Studer A.J."/>
            <person name="Schnable J.C."/>
            <person name="Brutnell T.P."/>
        </authorList>
    </citation>
    <scope>NUCLEOTIDE SEQUENCE [LARGE SCALE GENOMIC DNA]</scope>
    <source>
        <strain evidence="3">cv. Kellogg 1175</strain>
        <tissue evidence="2">Leaf</tissue>
    </source>
</reference>
<sequence>LRSATPSRASASSSAPSPPPRLPRSPMTPPRATSAGPGPDLGGWDGSRDSADLRCAAGPIAFCATTSTASYWSSYSSLWMRKFRICMLLEIAK</sequence>
<protein>
    <submittedName>
        <fullName evidence="2">Uncharacterized protein</fullName>
    </submittedName>
</protein>
<evidence type="ECO:0000256" key="1">
    <source>
        <dbReference type="SAM" id="MobiDB-lite"/>
    </source>
</evidence>
<evidence type="ECO:0000313" key="3">
    <source>
        <dbReference type="Proteomes" id="UP000095767"/>
    </source>
</evidence>
<feature type="region of interest" description="Disordered" evidence="1">
    <location>
        <begin position="1"/>
        <end position="48"/>
    </location>
</feature>
<gene>
    <name evidence="2" type="ORF">BAE44_0011329</name>
</gene>
<dbReference type="AlphaFoldDB" id="A0A1E5VRB0"/>
<name>A0A1E5VRB0_9POAL</name>
<feature type="compositionally biased region" description="Low complexity" evidence="1">
    <location>
        <begin position="1"/>
        <end position="15"/>
    </location>
</feature>
<comment type="caution">
    <text evidence="2">The sequence shown here is derived from an EMBL/GenBank/DDBJ whole genome shotgun (WGS) entry which is preliminary data.</text>
</comment>